<dbReference type="STRING" id="1548547.BA177_03485"/>
<dbReference type="PIRSF" id="PIRSF009437">
    <property type="entry name" value="NQR-1_subunit_C"/>
    <property type="match status" value="1"/>
</dbReference>
<keyword evidence="3" id="KW-0997">Cell inner membrane</keyword>
<name>A0A193LD79_9GAMM</name>
<evidence type="ECO:0000256" key="9">
    <source>
        <dbReference type="ARBA" id="ARBA00022989"/>
    </source>
</evidence>
<dbReference type="Proteomes" id="UP000092695">
    <property type="component" value="Chromosome"/>
</dbReference>
<evidence type="ECO:0000256" key="1">
    <source>
        <dbReference type="ARBA" id="ARBA00022448"/>
    </source>
</evidence>
<organism evidence="19 20">
    <name type="scientific">Woeseia oceani</name>
    <dbReference type="NCBI Taxonomy" id="1548547"/>
    <lineage>
        <taxon>Bacteria</taxon>
        <taxon>Pseudomonadati</taxon>
        <taxon>Pseudomonadota</taxon>
        <taxon>Gammaproteobacteria</taxon>
        <taxon>Woeseiales</taxon>
        <taxon>Woeseiaceae</taxon>
        <taxon>Woeseia</taxon>
    </lineage>
</organism>
<sequence length="245" mass="27307">MNVDTVPRTLLVATLIALICSVMVAAAVDALRPVQEGYQLLDRNRSIVEAAGRLPSEAANDREIISNFLELEAHVVELRSGQYLPRTDAHTFDHWADPRDEAATNSSSGNERVPVYIVRRAGKIERIVLPVHGPGMWDTIYAYIALAADFNTVQDLVIYKHGETPAIGDRIEDPEWLQQWQGKRIYDEQGEVRISVSRRAEQRHGVDLISGASITSDAVGTLVAQWFGADGYKPYLDRLRQEASN</sequence>
<keyword evidence="9 16" id="KW-1133">Transmembrane helix</keyword>
<keyword evidence="7 16" id="KW-0812">Transmembrane</keyword>
<evidence type="ECO:0000256" key="13">
    <source>
        <dbReference type="ARBA" id="ARBA00023075"/>
    </source>
</evidence>
<keyword evidence="12 16" id="KW-0406">Ion transport</keyword>
<accession>A0A193LD79</accession>
<keyword evidence="6 16" id="KW-0288">FMN</keyword>
<comment type="similarity">
    <text evidence="16 17">Belongs to the NqrC family.</text>
</comment>
<evidence type="ECO:0000256" key="5">
    <source>
        <dbReference type="ARBA" id="ARBA00022630"/>
    </source>
</evidence>
<protein>
    <recommendedName>
        <fullName evidence="16 17">Na(+)-translocating NADH-quinone reductase subunit C</fullName>
        <shortName evidence="16 17">Na(+)-NQR subunit C</shortName>
        <shortName evidence="16 17">Na(+)-translocating NQR subunit C</shortName>
        <ecNumber evidence="16 17">7.2.1.1</ecNumber>
    </recommendedName>
    <alternativeName>
        <fullName evidence="16 17">NQR complex subunit C</fullName>
    </alternativeName>
    <alternativeName>
        <fullName evidence="16 17">NQR-1 subunit C</fullName>
    </alternativeName>
</protein>
<comment type="subunit">
    <text evidence="16 17">Composed of six subunits; NqrA, NqrB, NqrC, NqrD, NqrE and NqrF.</text>
</comment>
<evidence type="ECO:0000256" key="14">
    <source>
        <dbReference type="ARBA" id="ARBA00023136"/>
    </source>
</evidence>
<proteinExistence type="inferred from homology"/>
<keyword evidence="2 16" id="KW-1003">Cell membrane</keyword>
<dbReference type="KEGG" id="woc:BA177_03485"/>
<dbReference type="PANTHER" id="PTHR37838:SF1">
    <property type="entry name" value="NA(+)-TRANSLOCATING NADH-QUINONE REDUCTASE SUBUNIT C"/>
    <property type="match status" value="1"/>
</dbReference>
<keyword evidence="8 16" id="KW-1278">Translocase</keyword>
<dbReference type="GO" id="GO:0006814">
    <property type="term" value="P:sodium ion transport"/>
    <property type="evidence" value="ECO:0007669"/>
    <property type="project" value="UniProtKB-UniRule"/>
</dbReference>
<comment type="cofactor">
    <cofactor evidence="16 17">
        <name>FMN</name>
        <dbReference type="ChEBI" id="CHEBI:58210"/>
    </cofactor>
</comment>
<evidence type="ECO:0000256" key="12">
    <source>
        <dbReference type="ARBA" id="ARBA00023065"/>
    </source>
</evidence>
<evidence type="ECO:0000256" key="2">
    <source>
        <dbReference type="ARBA" id="ARBA00022475"/>
    </source>
</evidence>
<keyword evidence="11 16" id="KW-0915">Sodium</keyword>
<dbReference type="EMBL" id="CP016268">
    <property type="protein sequence ID" value="ANO50396.1"/>
    <property type="molecule type" value="Genomic_DNA"/>
</dbReference>
<feature type="domain" description="FMN-binding" evidence="18">
    <location>
        <begin position="135"/>
        <end position="230"/>
    </location>
</feature>
<feature type="modified residue" description="FMN phosphoryl serine" evidence="16">
    <location>
        <position position="213"/>
    </location>
</feature>
<evidence type="ECO:0000256" key="15">
    <source>
        <dbReference type="ARBA" id="ARBA00023201"/>
    </source>
</evidence>
<gene>
    <name evidence="16" type="primary">nqrC</name>
    <name evidence="19" type="ORF">BA177_03485</name>
</gene>
<keyword evidence="13 16" id="KW-0830">Ubiquinone</keyword>
<comment type="function">
    <text evidence="16">NQR complex catalyzes the reduction of ubiquinone-1 to ubiquinol by two successive reactions, coupled with the transport of Na(+) ions from the cytoplasm to the periplasm. NqrA to NqrE are probably involved in the second step, the conversion of ubisemiquinone to ubiquinol.</text>
</comment>
<comment type="caution">
    <text evidence="16">The residue potentially involved in the covalent binding of FMN is a Ser instead of a Thr.</text>
</comment>
<dbReference type="SMART" id="SM00900">
    <property type="entry name" value="FMN_bind"/>
    <property type="match status" value="1"/>
</dbReference>
<dbReference type="RefSeq" id="WP_068612881.1">
    <property type="nucleotide sequence ID" value="NZ_CP016268.1"/>
</dbReference>
<comment type="catalytic activity">
    <reaction evidence="16 17">
        <text>a ubiquinone + n Na(+)(in) + NADH + H(+) = a ubiquinol + n Na(+)(out) + NAD(+)</text>
        <dbReference type="Rhea" id="RHEA:47748"/>
        <dbReference type="Rhea" id="RHEA-COMP:9565"/>
        <dbReference type="Rhea" id="RHEA-COMP:9566"/>
        <dbReference type="ChEBI" id="CHEBI:15378"/>
        <dbReference type="ChEBI" id="CHEBI:16389"/>
        <dbReference type="ChEBI" id="CHEBI:17976"/>
        <dbReference type="ChEBI" id="CHEBI:29101"/>
        <dbReference type="ChEBI" id="CHEBI:57540"/>
        <dbReference type="ChEBI" id="CHEBI:57945"/>
        <dbReference type="EC" id="7.2.1.1"/>
    </reaction>
</comment>
<comment type="caution">
    <text evidence="16">Lacks conserved residue(s) required for the propagation of feature annotation.</text>
</comment>
<dbReference type="GO" id="GO:0016655">
    <property type="term" value="F:oxidoreductase activity, acting on NAD(P)H, quinone or similar compound as acceptor"/>
    <property type="evidence" value="ECO:0007669"/>
    <property type="project" value="UniProtKB-UniRule"/>
</dbReference>
<evidence type="ECO:0000313" key="20">
    <source>
        <dbReference type="Proteomes" id="UP000092695"/>
    </source>
</evidence>
<keyword evidence="20" id="KW-1185">Reference proteome</keyword>
<keyword evidence="10 16" id="KW-0520">NAD</keyword>
<dbReference type="InterPro" id="IPR007329">
    <property type="entry name" value="FMN-bd"/>
</dbReference>
<evidence type="ECO:0000256" key="16">
    <source>
        <dbReference type="HAMAP-Rule" id="MF_00427"/>
    </source>
</evidence>
<keyword evidence="15 16" id="KW-0739">Sodium transport</keyword>
<dbReference type="InterPro" id="IPR010204">
    <property type="entry name" value="NqrC"/>
</dbReference>
<evidence type="ECO:0000256" key="8">
    <source>
        <dbReference type="ARBA" id="ARBA00022967"/>
    </source>
</evidence>
<evidence type="ECO:0000256" key="7">
    <source>
        <dbReference type="ARBA" id="ARBA00022692"/>
    </source>
</evidence>
<keyword evidence="4 16" id="KW-0597">Phosphoprotein</keyword>
<reference evidence="19 20" key="1">
    <citation type="submission" date="2016-06" db="EMBL/GenBank/DDBJ databases">
        <title>Complete genome sequence of a deep-branching marine Gamma Proteobacterium Woeseia oceani type strain XK5.</title>
        <authorList>
            <person name="Mu D."/>
            <person name="Du Z."/>
        </authorList>
    </citation>
    <scope>NUCLEOTIDE SEQUENCE [LARGE SCALE GENOMIC DNA]</scope>
    <source>
        <strain evidence="19 20">XK5</strain>
    </source>
</reference>
<evidence type="ECO:0000313" key="19">
    <source>
        <dbReference type="EMBL" id="ANO50396.1"/>
    </source>
</evidence>
<dbReference type="GO" id="GO:0010181">
    <property type="term" value="F:FMN binding"/>
    <property type="evidence" value="ECO:0007669"/>
    <property type="project" value="UniProtKB-UniRule"/>
</dbReference>
<evidence type="ECO:0000256" key="17">
    <source>
        <dbReference type="PIRNR" id="PIRNR009437"/>
    </source>
</evidence>
<evidence type="ECO:0000256" key="3">
    <source>
        <dbReference type="ARBA" id="ARBA00022519"/>
    </source>
</evidence>
<evidence type="ECO:0000256" key="10">
    <source>
        <dbReference type="ARBA" id="ARBA00023027"/>
    </source>
</evidence>
<evidence type="ECO:0000256" key="4">
    <source>
        <dbReference type="ARBA" id="ARBA00022553"/>
    </source>
</evidence>
<dbReference type="HAMAP" id="MF_00427">
    <property type="entry name" value="NqrC"/>
    <property type="match status" value="1"/>
</dbReference>
<keyword evidence="14 16" id="KW-0472">Membrane</keyword>
<dbReference type="Pfam" id="PF04205">
    <property type="entry name" value="FMN_bind"/>
    <property type="match status" value="1"/>
</dbReference>
<evidence type="ECO:0000256" key="6">
    <source>
        <dbReference type="ARBA" id="ARBA00022643"/>
    </source>
</evidence>
<dbReference type="PANTHER" id="PTHR37838">
    <property type="entry name" value="NA(+)-TRANSLOCATING NADH-QUINONE REDUCTASE SUBUNIT C"/>
    <property type="match status" value="1"/>
</dbReference>
<comment type="subcellular location">
    <subcellularLocation>
        <location evidence="16">Cell membrane</location>
        <topology evidence="16">Single-pass membrane protein</topology>
    </subcellularLocation>
</comment>
<evidence type="ECO:0000259" key="18">
    <source>
        <dbReference type="SMART" id="SM00900"/>
    </source>
</evidence>
<dbReference type="NCBIfam" id="TIGR01938">
    <property type="entry name" value="nqrC"/>
    <property type="match status" value="1"/>
</dbReference>
<dbReference type="AlphaFoldDB" id="A0A193LD79"/>
<dbReference type="OrthoDB" id="9786835at2"/>
<keyword evidence="5 16" id="KW-0285">Flavoprotein</keyword>
<evidence type="ECO:0000256" key="11">
    <source>
        <dbReference type="ARBA" id="ARBA00023053"/>
    </source>
</evidence>
<dbReference type="GO" id="GO:0005886">
    <property type="term" value="C:plasma membrane"/>
    <property type="evidence" value="ECO:0007669"/>
    <property type="project" value="UniProtKB-SubCell"/>
</dbReference>
<dbReference type="EC" id="7.2.1.1" evidence="16 17"/>
<keyword evidence="1 16" id="KW-0813">Transport</keyword>